<dbReference type="Proteomes" id="UP000482209">
    <property type="component" value="Unassembled WGS sequence"/>
</dbReference>
<name>A0A6L5Y0N0_9FIRM</name>
<evidence type="ECO:0000259" key="2">
    <source>
        <dbReference type="Pfam" id="PF00882"/>
    </source>
</evidence>
<evidence type="ECO:0000313" key="3">
    <source>
        <dbReference type="EMBL" id="MSS64261.1"/>
    </source>
</evidence>
<dbReference type="AlphaFoldDB" id="A0A6L5Y0N0"/>
<dbReference type="EMBL" id="VUMT01000015">
    <property type="protein sequence ID" value="MSS64261.1"/>
    <property type="molecule type" value="Genomic_DNA"/>
</dbReference>
<feature type="domain" description="Phospholipase C/D" evidence="2">
    <location>
        <begin position="9"/>
        <end position="157"/>
    </location>
</feature>
<gene>
    <name evidence="3" type="ORF">FYJ58_10295</name>
</gene>
<dbReference type="InterPro" id="IPR008947">
    <property type="entry name" value="PLipase_C/P1_nuclease_dom_sf"/>
</dbReference>
<keyword evidence="4" id="KW-1185">Reference proteome</keyword>
<dbReference type="Pfam" id="PF00882">
    <property type="entry name" value="Zn_dep_PLPC"/>
    <property type="match status" value="1"/>
</dbReference>
<reference evidence="3 4" key="1">
    <citation type="submission" date="2019-08" db="EMBL/GenBank/DDBJ databases">
        <title>In-depth cultivation of the pig gut microbiome towards novel bacterial diversity and tailored functional studies.</title>
        <authorList>
            <person name="Wylensek D."/>
            <person name="Hitch T.C.A."/>
            <person name="Clavel T."/>
        </authorList>
    </citation>
    <scope>NUCLEOTIDE SEQUENCE [LARGE SCALE GENOMIC DNA]</scope>
    <source>
        <strain evidence="3 4">WCA-693-APC-MOT-I</strain>
    </source>
</reference>
<evidence type="ECO:0000256" key="1">
    <source>
        <dbReference type="SAM" id="Coils"/>
    </source>
</evidence>
<protein>
    <submittedName>
        <fullName evidence="3">Zinc dependent phospholipase C family protein</fullName>
    </submittedName>
</protein>
<dbReference type="Gene3D" id="1.10.575.10">
    <property type="entry name" value="P1 Nuclease"/>
    <property type="match status" value="1"/>
</dbReference>
<proteinExistence type="predicted"/>
<comment type="caution">
    <text evidence="3">The sequence shown here is derived from an EMBL/GenBank/DDBJ whole genome shotgun (WGS) entry which is preliminary data.</text>
</comment>
<dbReference type="GO" id="GO:0016788">
    <property type="term" value="F:hydrolase activity, acting on ester bonds"/>
    <property type="evidence" value="ECO:0007669"/>
    <property type="project" value="InterPro"/>
</dbReference>
<sequence>MRKKSHISVAKYLMNSNGMECLQLHKKAFYIGSILPDCIPSFITRRHSIEETIDILKKEIDKITENYDSERGLSSYFCRHLGIITHYVADYFTFPHNKTYPGNIKDHCAYEEDLKHAIRKYVASDEAKRVREQNGLFKNSEEIISFIKSTHKEYLNLINAVKSDCEYIVELCHKVVDAILQLLEFKTQKAIVLA</sequence>
<organism evidence="3 4">
    <name type="scientific">Velocimicrobium porci</name>
    <dbReference type="NCBI Taxonomy" id="2606634"/>
    <lineage>
        <taxon>Bacteria</taxon>
        <taxon>Bacillati</taxon>
        <taxon>Bacillota</taxon>
        <taxon>Clostridia</taxon>
        <taxon>Lachnospirales</taxon>
        <taxon>Lachnospiraceae</taxon>
        <taxon>Velocimicrobium</taxon>
    </lineage>
</organism>
<dbReference type="RefSeq" id="WP_154519657.1">
    <property type="nucleotide sequence ID" value="NZ_VUMT01000015.1"/>
</dbReference>
<keyword evidence="1" id="KW-0175">Coiled coil</keyword>
<evidence type="ECO:0000313" key="4">
    <source>
        <dbReference type="Proteomes" id="UP000482209"/>
    </source>
</evidence>
<dbReference type="InterPro" id="IPR029002">
    <property type="entry name" value="PLPC/GPLD1"/>
</dbReference>
<feature type="coiled-coil region" evidence="1">
    <location>
        <begin position="46"/>
        <end position="73"/>
    </location>
</feature>
<accession>A0A6L5Y0N0</accession>